<protein>
    <recommendedName>
        <fullName evidence="6">Pseudouridylate synthase RPUSD4, mitochondrial</fullName>
    </recommendedName>
    <alternativeName>
        <fullName evidence="7">RNA pseudouridylate synthase domain-containing protein 4</fullName>
    </alternativeName>
</protein>
<dbReference type="InterPro" id="IPR050188">
    <property type="entry name" value="RluA_PseudoU_synthase"/>
</dbReference>
<dbReference type="SUPFAM" id="SSF55120">
    <property type="entry name" value="Pseudouridine synthase"/>
    <property type="match status" value="1"/>
</dbReference>
<evidence type="ECO:0000313" key="9">
    <source>
        <dbReference type="EMBL" id="VDP81789.1"/>
    </source>
</evidence>
<dbReference type="OrthoDB" id="10263782at2759"/>
<sequence length="161" mass="18015">MEDARRELDILASSVSPFGMCFAPAKCKLMLQDWVLSSSVLKLDGQELAEVDCSYLAGPGHKYSVVQLLPRIAHLARTHPTAIGVDDAGYQIVHRLDKECSGLMLIARNTDTSLRLQEAFAKRWIRKDYLCITVGIPQQEKGYLRLPITERSFNGVHKVSD</sequence>
<dbReference type="InterPro" id="IPR020103">
    <property type="entry name" value="PsdUridine_synth_cat_dom_sf"/>
</dbReference>
<dbReference type="Proteomes" id="UP000272942">
    <property type="component" value="Unassembled WGS sequence"/>
</dbReference>
<reference evidence="11" key="1">
    <citation type="submission" date="2016-06" db="UniProtKB">
        <authorList>
            <consortium name="WormBaseParasite"/>
        </authorList>
    </citation>
    <scope>IDENTIFICATION</scope>
</reference>
<dbReference type="PANTHER" id="PTHR21600:SF83">
    <property type="entry name" value="PSEUDOURIDYLATE SYNTHASE RPUSD4, MITOCHONDRIAL"/>
    <property type="match status" value="1"/>
</dbReference>
<keyword evidence="4" id="KW-0413">Isomerase</keyword>
<evidence type="ECO:0000256" key="4">
    <source>
        <dbReference type="ARBA" id="ARBA00023235"/>
    </source>
</evidence>
<dbReference type="Gene3D" id="3.30.2350.10">
    <property type="entry name" value="Pseudouridine synthase"/>
    <property type="match status" value="1"/>
</dbReference>
<feature type="domain" description="Pseudouridine synthase RsuA/RluA-like" evidence="8">
    <location>
        <begin position="90"/>
        <end position="150"/>
    </location>
</feature>
<dbReference type="GO" id="GO:0003723">
    <property type="term" value="F:RNA binding"/>
    <property type="evidence" value="ECO:0007669"/>
    <property type="project" value="InterPro"/>
</dbReference>
<dbReference type="EMBL" id="UZAN01044954">
    <property type="protein sequence ID" value="VDP81789.1"/>
    <property type="molecule type" value="Genomic_DNA"/>
</dbReference>
<comment type="catalytic activity">
    <reaction evidence="1">
        <text>a uridine in mRNA = a pseudouridine in mRNA</text>
        <dbReference type="Rhea" id="RHEA:56644"/>
        <dbReference type="Rhea" id="RHEA-COMP:14658"/>
        <dbReference type="Rhea" id="RHEA-COMP:14659"/>
        <dbReference type="ChEBI" id="CHEBI:65314"/>
        <dbReference type="ChEBI" id="CHEBI:65315"/>
    </reaction>
</comment>
<proteinExistence type="inferred from homology"/>
<dbReference type="Pfam" id="PF00849">
    <property type="entry name" value="PseudoU_synth_2"/>
    <property type="match status" value="1"/>
</dbReference>
<comment type="catalytic activity">
    <reaction evidence="5">
        <text>a uridine in tRNA = a pseudouridine in tRNA</text>
        <dbReference type="Rhea" id="RHEA:54572"/>
        <dbReference type="Rhea" id="RHEA-COMP:13339"/>
        <dbReference type="Rhea" id="RHEA-COMP:13934"/>
        <dbReference type="ChEBI" id="CHEBI:65314"/>
        <dbReference type="ChEBI" id="CHEBI:65315"/>
    </reaction>
</comment>
<name>A0A183AL70_9TREM</name>
<evidence type="ECO:0000256" key="7">
    <source>
        <dbReference type="ARBA" id="ARBA00041563"/>
    </source>
</evidence>
<dbReference type="GO" id="GO:0001522">
    <property type="term" value="P:pseudouridine synthesis"/>
    <property type="evidence" value="ECO:0007669"/>
    <property type="project" value="InterPro"/>
</dbReference>
<dbReference type="GO" id="GO:0009982">
    <property type="term" value="F:pseudouridine synthase activity"/>
    <property type="evidence" value="ECO:0007669"/>
    <property type="project" value="InterPro"/>
</dbReference>
<evidence type="ECO:0000313" key="10">
    <source>
        <dbReference type="Proteomes" id="UP000272942"/>
    </source>
</evidence>
<accession>A0A183AL70</accession>
<dbReference type="AlphaFoldDB" id="A0A183AL70"/>
<keyword evidence="10" id="KW-1185">Reference proteome</keyword>
<dbReference type="WBParaSite" id="ECPE_0000772401-mRNA-1">
    <property type="protein sequence ID" value="ECPE_0000772401-mRNA-1"/>
    <property type="gene ID" value="ECPE_0000772401"/>
</dbReference>
<evidence type="ECO:0000256" key="1">
    <source>
        <dbReference type="ARBA" id="ARBA00001166"/>
    </source>
</evidence>
<organism evidence="11">
    <name type="scientific">Echinostoma caproni</name>
    <dbReference type="NCBI Taxonomy" id="27848"/>
    <lineage>
        <taxon>Eukaryota</taxon>
        <taxon>Metazoa</taxon>
        <taxon>Spiralia</taxon>
        <taxon>Lophotrochozoa</taxon>
        <taxon>Platyhelminthes</taxon>
        <taxon>Trematoda</taxon>
        <taxon>Digenea</taxon>
        <taxon>Plagiorchiida</taxon>
        <taxon>Echinostomata</taxon>
        <taxon>Echinostomatoidea</taxon>
        <taxon>Echinostomatidae</taxon>
        <taxon>Echinostoma</taxon>
    </lineage>
</organism>
<evidence type="ECO:0000256" key="6">
    <source>
        <dbReference type="ARBA" id="ARBA00039953"/>
    </source>
</evidence>
<evidence type="ECO:0000259" key="8">
    <source>
        <dbReference type="Pfam" id="PF00849"/>
    </source>
</evidence>
<comment type="similarity">
    <text evidence="3">Belongs to the pseudouridine synthase RluA family.</text>
</comment>
<evidence type="ECO:0000256" key="5">
    <source>
        <dbReference type="ARBA" id="ARBA00036943"/>
    </source>
</evidence>
<reference evidence="9 10" key="2">
    <citation type="submission" date="2018-11" db="EMBL/GenBank/DDBJ databases">
        <authorList>
            <consortium name="Pathogen Informatics"/>
        </authorList>
    </citation>
    <scope>NUCLEOTIDE SEQUENCE [LARGE SCALE GENOMIC DNA]</scope>
    <source>
        <strain evidence="9 10">Egypt</strain>
    </source>
</reference>
<comment type="catalytic activity">
    <reaction evidence="2">
        <text>uridine in 5S rRNA = pseudouridine in 5S rRNA</text>
        <dbReference type="Rhea" id="RHEA:47036"/>
        <dbReference type="Rhea" id="RHEA-COMP:11730"/>
        <dbReference type="Rhea" id="RHEA-COMP:11731"/>
        <dbReference type="ChEBI" id="CHEBI:65314"/>
        <dbReference type="ChEBI" id="CHEBI:65315"/>
    </reaction>
</comment>
<evidence type="ECO:0000256" key="3">
    <source>
        <dbReference type="ARBA" id="ARBA00010876"/>
    </source>
</evidence>
<dbReference type="PANTHER" id="PTHR21600">
    <property type="entry name" value="MITOCHONDRIAL RNA PSEUDOURIDINE SYNTHASE"/>
    <property type="match status" value="1"/>
</dbReference>
<evidence type="ECO:0000256" key="2">
    <source>
        <dbReference type="ARBA" id="ARBA00001896"/>
    </source>
</evidence>
<gene>
    <name evidence="9" type="ORF">ECPE_LOCUS7705</name>
</gene>
<evidence type="ECO:0000313" key="11">
    <source>
        <dbReference type="WBParaSite" id="ECPE_0000772401-mRNA-1"/>
    </source>
</evidence>
<dbReference type="InterPro" id="IPR006145">
    <property type="entry name" value="PsdUridine_synth_RsuA/RluA"/>
</dbReference>